<evidence type="ECO:0000313" key="3">
    <source>
        <dbReference type="Proteomes" id="UP000822688"/>
    </source>
</evidence>
<dbReference type="AlphaFoldDB" id="A0A8T0HA00"/>
<dbReference type="EMBL" id="CM026428">
    <property type="protein sequence ID" value="KAG0568100.1"/>
    <property type="molecule type" value="Genomic_DNA"/>
</dbReference>
<sequence length="169" mass="18334">AASGGRLTERERERAREREKGEGGREAGTRTSLTRTRTRTPTTRTRTRTRTSLATTEGSREPGAGREGKEVEGDGHGSWSLSCERDSAAIASPRRALLCSHRPRCPRRALCAIRRSSPRVEPISTASTGPGPHRPRRRGFLSCIGSGFKSPRFQPPAMPAAGVMATVRS</sequence>
<organism evidence="2 3">
    <name type="scientific">Ceratodon purpureus</name>
    <name type="common">Fire moss</name>
    <name type="synonym">Dicranum purpureum</name>
    <dbReference type="NCBI Taxonomy" id="3225"/>
    <lineage>
        <taxon>Eukaryota</taxon>
        <taxon>Viridiplantae</taxon>
        <taxon>Streptophyta</taxon>
        <taxon>Embryophyta</taxon>
        <taxon>Bryophyta</taxon>
        <taxon>Bryophytina</taxon>
        <taxon>Bryopsida</taxon>
        <taxon>Dicranidae</taxon>
        <taxon>Pseudoditrichales</taxon>
        <taxon>Ditrichaceae</taxon>
        <taxon>Ceratodon</taxon>
    </lineage>
</organism>
<feature type="compositionally biased region" description="Basic and acidic residues" evidence="1">
    <location>
        <begin position="58"/>
        <end position="75"/>
    </location>
</feature>
<evidence type="ECO:0000313" key="2">
    <source>
        <dbReference type="EMBL" id="KAG0568100.1"/>
    </source>
</evidence>
<proteinExistence type="predicted"/>
<reference evidence="2" key="1">
    <citation type="submission" date="2020-06" db="EMBL/GenBank/DDBJ databases">
        <title>WGS assembly of Ceratodon purpureus strain R40.</title>
        <authorList>
            <person name="Carey S.B."/>
            <person name="Jenkins J."/>
            <person name="Shu S."/>
            <person name="Lovell J.T."/>
            <person name="Sreedasyam A."/>
            <person name="Maumus F."/>
            <person name="Tiley G.P."/>
            <person name="Fernandez-Pozo N."/>
            <person name="Barry K."/>
            <person name="Chen C."/>
            <person name="Wang M."/>
            <person name="Lipzen A."/>
            <person name="Daum C."/>
            <person name="Saski C.A."/>
            <person name="Payton A.C."/>
            <person name="Mcbreen J.C."/>
            <person name="Conrad R.E."/>
            <person name="Kollar L.M."/>
            <person name="Olsson S."/>
            <person name="Huttunen S."/>
            <person name="Landis J.B."/>
            <person name="Wickett N.J."/>
            <person name="Johnson M.G."/>
            <person name="Rensing S.A."/>
            <person name="Grimwood J."/>
            <person name="Schmutz J."/>
            <person name="Mcdaniel S.F."/>
        </authorList>
    </citation>
    <scope>NUCLEOTIDE SEQUENCE</scope>
    <source>
        <strain evidence="2">R40</strain>
    </source>
</reference>
<comment type="caution">
    <text evidence="2">The sequence shown here is derived from an EMBL/GenBank/DDBJ whole genome shotgun (WGS) entry which is preliminary data.</text>
</comment>
<evidence type="ECO:0000256" key="1">
    <source>
        <dbReference type="SAM" id="MobiDB-lite"/>
    </source>
</evidence>
<feature type="compositionally biased region" description="Basic and acidic residues" evidence="1">
    <location>
        <begin position="7"/>
        <end position="28"/>
    </location>
</feature>
<dbReference type="Proteomes" id="UP000822688">
    <property type="component" value="Chromosome 7"/>
</dbReference>
<gene>
    <name evidence="2" type="ORF">KC19_7G186400</name>
</gene>
<feature type="region of interest" description="Disordered" evidence="1">
    <location>
        <begin position="121"/>
        <end position="141"/>
    </location>
</feature>
<feature type="non-terminal residue" evidence="2">
    <location>
        <position position="1"/>
    </location>
</feature>
<protein>
    <submittedName>
        <fullName evidence="2">Uncharacterized protein</fullName>
    </submittedName>
</protein>
<feature type="compositionally biased region" description="Low complexity" evidence="1">
    <location>
        <begin position="29"/>
        <end position="56"/>
    </location>
</feature>
<keyword evidence="3" id="KW-1185">Reference proteome</keyword>
<name>A0A8T0HA00_CERPU</name>
<accession>A0A8T0HA00</accession>
<feature type="region of interest" description="Disordered" evidence="1">
    <location>
        <begin position="1"/>
        <end position="81"/>
    </location>
</feature>